<evidence type="ECO:0000313" key="2">
    <source>
        <dbReference type="EMBL" id="WFR98173.1"/>
    </source>
</evidence>
<dbReference type="AlphaFoldDB" id="A0AAF1K8M8"/>
<dbReference type="KEGG" id="rtu:PR017_22610"/>
<feature type="compositionally biased region" description="Polar residues" evidence="1">
    <location>
        <begin position="37"/>
        <end position="46"/>
    </location>
</feature>
<keyword evidence="3" id="KW-1185">Reference proteome</keyword>
<feature type="region of interest" description="Disordered" evidence="1">
    <location>
        <begin position="25"/>
        <end position="46"/>
    </location>
</feature>
<dbReference type="EMBL" id="CP117257">
    <property type="protein sequence ID" value="WFR98173.1"/>
    <property type="molecule type" value="Genomic_DNA"/>
</dbReference>
<evidence type="ECO:0000313" key="3">
    <source>
        <dbReference type="Proteomes" id="UP000249499"/>
    </source>
</evidence>
<feature type="compositionally biased region" description="Basic and acidic residues" evidence="1">
    <location>
        <begin position="490"/>
        <end position="502"/>
    </location>
</feature>
<name>A0AAF1K8M8_9HYPH</name>
<reference evidence="3" key="2">
    <citation type="journal article" date="2023" name="MicrobiologyOpen">
        <title>Genomics of the tumorigenes clade of the family Rhizobiaceae and description of Rhizobium rhododendri sp. nov.</title>
        <authorList>
            <person name="Kuzmanovic N."/>
            <person name="diCenzo G.C."/>
            <person name="Bunk B."/>
            <person name="Sproeer C."/>
            <person name="Fruehling A."/>
            <person name="Neumann-Schaal M."/>
            <person name="Overmann J."/>
            <person name="Smalla K."/>
        </authorList>
    </citation>
    <scope>NUCLEOTIDE SEQUENCE [LARGE SCALE GENOMIC DNA]</scope>
    <source>
        <strain evidence="3">1078</strain>
        <plasmid evidence="3">pTi1078</plasmid>
    </source>
</reference>
<dbReference type="Proteomes" id="UP000249499">
    <property type="component" value="Plasmid pTi1078"/>
</dbReference>
<feature type="region of interest" description="Disordered" evidence="1">
    <location>
        <begin position="483"/>
        <end position="547"/>
    </location>
</feature>
<sequence>MRKSELEASAITYLTDSIRSRIPAYAGGRLNGPPPSGSRTENLQSDAGSLGRQVDAILSRSIPALPQFNRQRLGTLRLISDAGIIGTSDLATINNAAKVDEVIRTIDSMKPRFANPVQAATIGHLSEYLQRHGQIPHWVSPVEFPETAVVGHRADLRLPEKHTSVYTSGNIKHRDRYNADLREIKKLLDTIIPDGASYNEVRQRVIDEIVTHSNSIQNWLKRQRTIAETRGAETRDFIPNQFHYRMKEVTDAVEKIIRPERQKLLQLADNKNVRKLAPDEVKDVARLIAQYRFGSDSSYAANGATEAAHRPISYQPHPYLAYDMFAAVLYDNPHRARTNPVAAEMAGYVAKSLDAVIPPSRGNFYSRICFLKTVSDNRDFWLAPGMVDINDRPELAAFVGSGQLHTLKTKSPDQFNDLVRDLHDFHEAWTCRLLTVPQRHLVLAGASKADKSTGLKKPQISPVRRGIERAGCAAGQTKLTFKPTGTKSLANDERLTDARRSSISDPSPFFRHEIGQRNRATGSDVSKIRETPRDALSKRKRDDSIER</sequence>
<evidence type="ECO:0000256" key="1">
    <source>
        <dbReference type="SAM" id="MobiDB-lite"/>
    </source>
</evidence>
<accession>A0AAF1K8M8</accession>
<organism evidence="2 3">
    <name type="scientific">Rhizobium tumorigenes</name>
    <dbReference type="NCBI Taxonomy" id="2041385"/>
    <lineage>
        <taxon>Bacteria</taxon>
        <taxon>Pseudomonadati</taxon>
        <taxon>Pseudomonadota</taxon>
        <taxon>Alphaproteobacteria</taxon>
        <taxon>Hyphomicrobiales</taxon>
        <taxon>Rhizobiaceae</taxon>
        <taxon>Rhizobium/Agrobacterium group</taxon>
        <taxon>Rhizobium</taxon>
    </lineage>
</organism>
<protein>
    <submittedName>
        <fullName evidence="2">Uncharacterized protein</fullName>
    </submittedName>
</protein>
<proteinExistence type="predicted"/>
<feature type="compositionally biased region" description="Basic and acidic residues" evidence="1">
    <location>
        <begin position="526"/>
        <end position="547"/>
    </location>
</feature>
<gene>
    <name evidence="2" type="ORF">PR017_22610</name>
</gene>
<reference evidence="2 3" key="1">
    <citation type="journal article" date="2018" name="Sci. Rep.">
        <title>Rhizobium tumorigenes sp. nov., a novel plant tumorigenic bacterium isolated from cane gall tumors on thornless blackberry.</title>
        <authorList>
            <person name="Kuzmanovi N."/>
            <person name="Smalla K."/>
            <person name="Gronow S."/>
            <person name="PuBawska J."/>
        </authorList>
    </citation>
    <scope>NUCLEOTIDE SEQUENCE [LARGE SCALE GENOMIC DNA]</scope>
    <source>
        <strain evidence="2 3">1078</strain>
    </source>
</reference>
<geneLocation type="plasmid" evidence="2 3">
    <name>pTi1078</name>
</geneLocation>
<keyword evidence="2" id="KW-0614">Plasmid</keyword>
<dbReference type="RefSeq" id="WP_133255561.1">
    <property type="nucleotide sequence ID" value="NZ_CP117257.1"/>
</dbReference>